<evidence type="ECO:0000313" key="1">
    <source>
        <dbReference type="EMBL" id="KAI0088727.1"/>
    </source>
</evidence>
<reference evidence="1" key="1">
    <citation type="journal article" date="2021" name="Environ. Microbiol.">
        <title>Gene family expansions and transcriptome signatures uncover fungal adaptations to wood decay.</title>
        <authorList>
            <person name="Hage H."/>
            <person name="Miyauchi S."/>
            <person name="Viragh M."/>
            <person name="Drula E."/>
            <person name="Min B."/>
            <person name="Chaduli D."/>
            <person name="Navarro D."/>
            <person name="Favel A."/>
            <person name="Norest M."/>
            <person name="Lesage-Meessen L."/>
            <person name="Balint B."/>
            <person name="Merenyi Z."/>
            <person name="de Eugenio L."/>
            <person name="Morin E."/>
            <person name="Martinez A.T."/>
            <person name="Baldrian P."/>
            <person name="Stursova M."/>
            <person name="Martinez M.J."/>
            <person name="Novotny C."/>
            <person name="Magnuson J.K."/>
            <person name="Spatafora J.W."/>
            <person name="Maurice S."/>
            <person name="Pangilinan J."/>
            <person name="Andreopoulos W."/>
            <person name="LaButti K."/>
            <person name="Hundley H."/>
            <person name="Na H."/>
            <person name="Kuo A."/>
            <person name="Barry K."/>
            <person name="Lipzen A."/>
            <person name="Henrissat B."/>
            <person name="Riley R."/>
            <person name="Ahrendt S."/>
            <person name="Nagy L.G."/>
            <person name="Grigoriev I.V."/>
            <person name="Martin F."/>
            <person name="Rosso M.N."/>
        </authorList>
    </citation>
    <scope>NUCLEOTIDE SEQUENCE</scope>
    <source>
        <strain evidence="1">CBS 384.51</strain>
    </source>
</reference>
<sequence length="385" mass="42484">MTEILRLAGKLSVSGSCGSGSSSSTITASSNSSKCNTHDCEYSPPLTAAECTLLMKHARYFKCHKFYAGHRQSQCTKALLQMADYRELTEDDANKAKRNFAAAVECQSPVACGVLEYSSDSDYTGCIVATTSTSPTSLAKPAPYVPDTTAKPLSLPHFTFRAIVHDSSGPCHDTSVCMLIDCGSSTALICSDVVQCFNLRTRLLPTPIPLNSAWGSKGTTATRFIKLHIFTRSLAWTSSSCHVLVVDDLCAPVILGQTFLAFNHLILDCAARSCKDKRNNFDLLNSTSSPFLKEEPVPVSPVRQLELRPTIAAIRETIERLTLNSRLKSEESTMRKWYTDVFPSGTPKLVDLPTDVYHRFKLKDPNLVIARRSYDCPKKYREAWK</sequence>
<protein>
    <submittedName>
        <fullName evidence="1">Uncharacterized protein</fullName>
    </submittedName>
</protein>
<proteinExistence type="predicted"/>
<comment type="caution">
    <text evidence="1">The sequence shown here is derived from an EMBL/GenBank/DDBJ whole genome shotgun (WGS) entry which is preliminary data.</text>
</comment>
<organism evidence="1 2">
    <name type="scientific">Irpex rosettiformis</name>
    <dbReference type="NCBI Taxonomy" id="378272"/>
    <lineage>
        <taxon>Eukaryota</taxon>
        <taxon>Fungi</taxon>
        <taxon>Dikarya</taxon>
        <taxon>Basidiomycota</taxon>
        <taxon>Agaricomycotina</taxon>
        <taxon>Agaricomycetes</taxon>
        <taxon>Polyporales</taxon>
        <taxon>Irpicaceae</taxon>
        <taxon>Irpex</taxon>
    </lineage>
</organism>
<gene>
    <name evidence="1" type="ORF">BDY19DRAFT_890949</name>
</gene>
<name>A0ACB8U2X9_9APHY</name>
<dbReference type="EMBL" id="MU274913">
    <property type="protein sequence ID" value="KAI0088727.1"/>
    <property type="molecule type" value="Genomic_DNA"/>
</dbReference>
<dbReference type="Proteomes" id="UP001055072">
    <property type="component" value="Unassembled WGS sequence"/>
</dbReference>
<feature type="non-terminal residue" evidence="1">
    <location>
        <position position="385"/>
    </location>
</feature>
<evidence type="ECO:0000313" key="2">
    <source>
        <dbReference type="Proteomes" id="UP001055072"/>
    </source>
</evidence>
<keyword evidence="2" id="KW-1185">Reference proteome</keyword>
<accession>A0ACB8U2X9</accession>